<proteinExistence type="predicted"/>
<dbReference type="InterPro" id="IPR005302">
    <property type="entry name" value="MoCF_Sase_C"/>
</dbReference>
<dbReference type="InterPro" id="IPR052353">
    <property type="entry name" value="Benzoxazolinone_Detox_Enz"/>
</dbReference>
<accession>D7BHL6</accession>
<dbReference type="OrthoDB" id="9786134at2"/>
<dbReference type="GO" id="GO:0030151">
    <property type="term" value="F:molybdenum ion binding"/>
    <property type="evidence" value="ECO:0007669"/>
    <property type="project" value="InterPro"/>
</dbReference>
<dbReference type="PANTHER" id="PTHR30212">
    <property type="entry name" value="PROTEIN YIIM"/>
    <property type="match status" value="1"/>
</dbReference>
<gene>
    <name evidence="2" type="ordered locus">Mesil_0313</name>
</gene>
<dbReference type="STRING" id="526227.Mesil_0313"/>
<dbReference type="KEGG" id="msv:Mesil_0313"/>
<dbReference type="HOGENOM" id="CLU_082566_0_1_0"/>
<evidence type="ECO:0000313" key="2">
    <source>
        <dbReference type="EMBL" id="ADH62254.1"/>
    </source>
</evidence>
<dbReference type="EMBL" id="CP002042">
    <property type="protein sequence ID" value="ADH62254.1"/>
    <property type="molecule type" value="Genomic_DNA"/>
</dbReference>
<sequence length="212" mass="23647">MRLLSVNIGSARAVQVGPRTVSTGIYKTPVTHPVRVGKLGLETDTVSDQKHHGGPDQAVYVYSADDYAWWALQLGHPLEPGTFGENLTFSTFGPEPVRIGERFRVGTVLLEVSAPRIPCGVFAARMGDPGWVKKFQQAARPGFYARVLEEGVVRAGERLERIPTQADHPTLQDVFALWYESQPDPTQLRWVLQAPLAIRARREYEERLKAKS</sequence>
<dbReference type="SUPFAM" id="SSF50800">
    <property type="entry name" value="PK beta-barrel domain-like"/>
    <property type="match status" value="1"/>
</dbReference>
<dbReference type="PANTHER" id="PTHR30212:SF2">
    <property type="entry name" value="PROTEIN YIIM"/>
    <property type="match status" value="1"/>
</dbReference>
<dbReference type="AlphaFoldDB" id="D7BHL6"/>
<name>D7BHL6_ALLS1</name>
<keyword evidence="3" id="KW-1185">Reference proteome</keyword>
<protein>
    <submittedName>
        <fullName evidence="2">MOSC domain containing protein</fullName>
    </submittedName>
</protein>
<dbReference type="GO" id="GO:0003824">
    <property type="term" value="F:catalytic activity"/>
    <property type="evidence" value="ECO:0007669"/>
    <property type="project" value="InterPro"/>
</dbReference>
<dbReference type="RefSeq" id="WP_013156861.1">
    <property type="nucleotide sequence ID" value="NC_014212.1"/>
</dbReference>
<evidence type="ECO:0000313" key="3">
    <source>
        <dbReference type="Proteomes" id="UP000001916"/>
    </source>
</evidence>
<organism evidence="2 3">
    <name type="scientific">Allomeiothermus silvanus (strain ATCC 700542 / DSM 9946 / NBRC 106475 / NCIMB 13440 / VI-R2)</name>
    <name type="common">Thermus silvanus</name>
    <dbReference type="NCBI Taxonomy" id="526227"/>
    <lineage>
        <taxon>Bacteria</taxon>
        <taxon>Thermotogati</taxon>
        <taxon>Deinococcota</taxon>
        <taxon>Deinococci</taxon>
        <taxon>Thermales</taxon>
        <taxon>Thermaceae</taxon>
        <taxon>Allomeiothermus</taxon>
    </lineage>
</organism>
<dbReference type="Pfam" id="PF03473">
    <property type="entry name" value="MOSC"/>
    <property type="match status" value="1"/>
</dbReference>
<dbReference type="InterPro" id="IPR011037">
    <property type="entry name" value="Pyrv_Knase-like_insert_dom_sf"/>
</dbReference>
<dbReference type="Proteomes" id="UP000001916">
    <property type="component" value="Chromosome"/>
</dbReference>
<dbReference type="GO" id="GO:0030170">
    <property type="term" value="F:pyridoxal phosphate binding"/>
    <property type="evidence" value="ECO:0007669"/>
    <property type="project" value="InterPro"/>
</dbReference>
<dbReference type="eggNOG" id="COG2258">
    <property type="taxonomic scope" value="Bacteria"/>
</dbReference>
<reference evidence="2 3" key="1">
    <citation type="journal article" date="2010" name="Stand. Genomic Sci.">
        <title>Complete genome sequence of Meiothermus silvanus type strain (VI-R2).</title>
        <authorList>
            <person name="Sikorski J."/>
            <person name="Tindall B.J."/>
            <person name="Lowry S."/>
            <person name="Lucas S."/>
            <person name="Nolan M."/>
            <person name="Copeland A."/>
            <person name="Glavina Del Rio T."/>
            <person name="Tice H."/>
            <person name="Cheng J.F."/>
            <person name="Han C."/>
            <person name="Pitluck S."/>
            <person name="Liolios K."/>
            <person name="Ivanova N."/>
            <person name="Mavromatis K."/>
            <person name="Mikhailova N."/>
            <person name="Pati A."/>
            <person name="Goodwin L."/>
            <person name="Chen A."/>
            <person name="Palaniappan K."/>
            <person name="Land M."/>
            <person name="Hauser L."/>
            <person name="Chang Y.J."/>
            <person name="Jeffries C.D."/>
            <person name="Rohde M."/>
            <person name="Goker M."/>
            <person name="Woyke T."/>
            <person name="Bristow J."/>
            <person name="Eisen J.A."/>
            <person name="Markowitz V."/>
            <person name="Hugenholtz P."/>
            <person name="Kyrpides N.C."/>
            <person name="Klenk H.P."/>
            <person name="Lapidus A."/>
        </authorList>
    </citation>
    <scope>NUCLEOTIDE SEQUENCE [LARGE SCALE GENOMIC DNA]</scope>
    <source>
        <strain evidence="3">ATCC 700542 / DSM 9946 / VI-R2</strain>
    </source>
</reference>
<evidence type="ECO:0000259" key="1">
    <source>
        <dbReference type="PROSITE" id="PS51340"/>
    </source>
</evidence>
<dbReference type="PROSITE" id="PS51340">
    <property type="entry name" value="MOSC"/>
    <property type="match status" value="1"/>
</dbReference>
<feature type="domain" description="MOSC" evidence="1">
    <location>
        <begin position="28"/>
        <end position="162"/>
    </location>
</feature>
<dbReference type="Gene3D" id="2.40.33.20">
    <property type="entry name" value="PK beta-barrel domain-like"/>
    <property type="match status" value="1"/>
</dbReference>